<sequence>MKVLIGNEKVEKPIELILPMYVHHRYKLMWFDIDLTVERYESLKSNLNEFKTVVTLDYIVNNLSEDDRKIFELLTCIEPFNPREFDLFDRRPNENSIALKFISKGKGYDNTYINEKLSPMYPGKKSIPKKGYKSLLESLENGIEEVQKQVGCGELFLEDMLTIAYTE</sequence>
<protein>
    <submittedName>
        <fullName evidence="1">Uncharacterized protein</fullName>
    </submittedName>
</protein>
<gene>
    <name evidence="1" type="ORF">HED35_12865</name>
</gene>
<proteinExistence type="predicted"/>
<accession>A0A7X6I3X1</accession>
<evidence type="ECO:0000313" key="2">
    <source>
        <dbReference type="Proteomes" id="UP000521358"/>
    </source>
</evidence>
<reference evidence="1 2" key="1">
    <citation type="submission" date="2020-03" db="EMBL/GenBank/DDBJ databases">
        <title>Bacterial samples isolated from urine from healthy bovine heifers (Gyr breed).</title>
        <authorList>
            <person name="Giannattasio-Ferraz S."/>
            <person name="Maskeri L."/>
            <person name="Penido A."/>
            <person name="Barbosa-Stancioli E.F."/>
            <person name="Putonti C."/>
        </authorList>
    </citation>
    <scope>NUCLEOTIDE SEQUENCE [LARGE SCALE GENOMIC DNA]</scope>
    <source>
        <strain evidence="1 2">UFMG-H7</strain>
    </source>
</reference>
<dbReference type="AlphaFoldDB" id="A0A7X6I3X1"/>
<dbReference type="RefSeq" id="WP_167808034.1">
    <property type="nucleotide sequence ID" value="NZ_JAAVMB010000017.1"/>
</dbReference>
<organism evidence="1 2">
    <name type="scientific">Vagococcus fluvialis</name>
    <dbReference type="NCBI Taxonomy" id="2738"/>
    <lineage>
        <taxon>Bacteria</taxon>
        <taxon>Bacillati</taxon>
        <taxon>Bacillota</taxon>
        <taxon>Bacilli</taxon>
        <taxon>Lactobacillales</taxon>
        <taxon>Enterococcaceae</taxon>
        <taxon>Vagococcus</taxon>
    </lineage>
</organism>
<name>A0A7X6I3X1_9ENTE</name>
<dbReference type="EMBL" id="JAAVMB010000017">
    <property type="protein sequence ID" value="NKC68981.1"/>
    <property type="molecule type" value="Genomic_DNA"/>
</dbReference>
<dbReference type="Proteomes" id="UP000521358">
    <property type="component" value="Unassembled WGS sequence"/>
</dbReference>
<evidence type="ECO:0000313" key="1">
    <source>
        <dbReference type="EMBL" id="NKC68981.1"/>
    </source>
</evidence>
<comment type="caution">
    <text evidence="1">The sequence shown here is derived from an EMBL/GenBank/DDBJ whole genome shotgun (WGS) entry which is preliminary data.</text>
</comment>